<keyword evidence="1" id="KW-0732">Signal</keyword>
<feature type="chain" id="PRO_5010325967" evidence="1">
    <location>
        <begin position="30"/>
        <end position="1935"/>
    </location>
</feature>
<dbReference type="PANTHER" id="PTHR34819:SF3">
    <property type="entry name" value="CELL SURFACE PROTEIN"/>
    <property type="match status" value="1"/>
</dbReference>
<dbReference type="InterPro" id="IPR047589">
    <property type="entry name" value="DUF11_rpt"/>
</dbReference>
<proteinExistence type="predicted"/>
<feature type="signal peptide" evidence="1">
    <location>
        <begin position="1"/>
        <end position="29"/>
    </location>
</feature>
<reference evidence="4" key="1">
    <citation type="submission" date="2016-10" db="EMBL/GenBank/DDBJ databases">
        <authorList>
            <person name="Varghese N."/>
            <person name="Submissions S."/>
        </authorList>
    </citation>
    <scope>NUCLEOTIDE SEQUENCE [LARGE SCALE GENOMIC DNA]</scope>
    <source>
        <strain evidence="4">DSM 17465</strain>
    </source>
</reference>
<dbReference type="Pfam" id="PF13620">
    <property type="entry name" value="CarboxypepD_reg"/>
    <property type="match status" value="1"/>
</dbReference>
<dbReference type="Gene3D" id="2.60.40.10">
    <property type="entry name" value="Immunoglobulins"/>
    <property type="match status" value="2"/>
</dbReference>
<dbReference type="Pfam" id="PF01345">
    <property type="entry name" value="DUF11"/>
    <property type="match status" value="1"/>
</dbReference>
<dbReference type="SUPFAM" id="SSF49478">
    <property type="entry name" value="Cna protein B-type domain"/>
    <property type="match status" value="1"/>
</dbReference>
<dbReference type="InterPro" id="IPR013783">
    <property type="entry name" value="Ig-like_fold"/>
</dbReference>
<dbReference type="InterPro" id="IPR001434">
    <property type="entry name" value="OmcB-like_DUF11"/>
</dbReference>
<dbReference type="InterPro" id="IPR051172">
    <property type="entry name" value="Chlamydia_OmcB"/>
</dbReference>
<gene>
    <name evidence="3" type="ORF">SAMN05444141_1134</name>
</gene>
<dbReference type="Gene3D" id="2.40.160.20">
    <property type="match status" value="1"/>
</dbReference>
<name>A0A1I7DYE8_9HYPH</name>
<dbReference type="PANTHER" id="PTHR34819">
    <property type="entry name" value="LARGE CYSTEINE-RICH PERIPLASMIC PROTEIN OMCB"/>
    <property type="match status" value="1"/>
</dbReference>
<protein>
    <submittedName>
        <fullName evidence="3">Conserved repeat domain-containing protein</fullName>
    </submittedName>
</protein>
<evidence type="ECO:0000259" key="2">
    <source>
        <dbReference type="Pfam" id="PF01345"/>
    </source>
</evidence>
<dbReference type="NCBIfam" id="TIGR01451">
    <property type="entry name" value="B_ant_repeat"/>
    <property type="match status" value="1"/>
</dbReference>
<dbReference type="EMBL" id="FPBD01000013">
    <property type="protein sequence ID" value="SFU16702.1"/>
    <property type="molecule type" value="Genomic_DNA"/>
</dbReference>
<organism evidence="3 4">
    <name type="scientific">Pseudovibrio denitrificans</name>
    <dbReference type="NCBI Taxonomy" id="258256"/>
    <lineage>
        <taxon>Bacteria</taxon>
        <taxon>Pseudomonadati</taxon>
        <taxon>Pseudomonadota</taxon>
        <taxon>Alphaproteobacteria</taxon>
        <taxon>Hyphomicrobiales</taxon>
        <taxon>Stappiaceae</taxon>
        <taxon>Pseudovibrio</taxon>
    </lineage>
</organism>
<dbReference type="Proteomes" id="UP000183371">
    <property type="component" value="Unassembled WGS sequence"/>
</dbReference>
<feature type="domain" description="DUF11" evidence="2">
    <location>
        <begin position="598"/>
        <end position="716"/>
    </location>
</feature>
<dbReference type="RefSeq" id="WP_054785711.1">
    <property type="nucleotide sequence ID" value="NZ_FPBD01000013.1"/>
</dbReference>
<sequence>MKNQRWSQFWAVCVAALLTLMNFINNTQAQVPLAGTVISVRAAVEYYNAEIGALERKFSNSVQATVREVIDISVVKDQEVTVFPGSAARFFFSVSNNGNSKQTVTLSTPDASGFLPFLTKNTFLDQLGNGTIEPEQNPVFGGDLNQDFEFEPGQIRQFIVTAQMPDTANTGDRGGLDFQAQTADGSVRDSAQGIAIISLERLYLRKETNRKTARPDDTIMYRFPFRNNGQTVETNFQVTVDGQAKQGFLIRDEIPNNTVLSSAKENARAETLYHIFGDAQHTYRSDIPDDLNSVDAIGYLIPSPLRASTSADFEFNVQVNSNATSGVISNEAVLLRTNEDDQQVATPTNLVLTRVHSESVGTLAWYATGQFQRPITASSNDTAAFLQFSSGACNLTSEVDRVDAVIRTKEGDQERVLLQEVTPRSGIFRVNAVEVADEFVAVQDNELLLENSQLRRADGVVNAVDDDLVTASLNCGGLSYSAPLLIEPKGVVFNSTTNDVVPGVQVQLRDGAGQAIQVQTTDAKGRFAFNTVPPGRYSVFVVANSGLKFPSTADPESFPSRNVVSDRSYGRPFVVTEQTERLFFDIPLDRDVYTNGLLLKKEANIQRAERGDLIVYELTLKSSLEQAVTDVTLVDTLPPGFTYVPRSARMSGQTLIEKNGSVGSDIEFTLPDIEANVEKTLSYVARVGATAGFGQNINIAQISANSAEFGDIESNVAIASVEIEPGKVFQQEASLVGKVFLDRNGDGIQTTEADEPGVPGVRILFQDGTSVITDRYGRYSLYGFRPITYVARIDETTLPKGTRVSLTSNRQAGDPKSRFIDFHKGELHKADFALQGEYDEVLVEIQNRVAQLEKKNSLDHLLNRELTIERPNQGKRVTAQNMGRNAGIITVDGQIKSASDIVGDVAQGTKQVALIDGVIEDQDLPLQIATTQNLEKQIRSLDNSLDFLDLKDEMTVSKQVLSVRAKGHNSAQVSLIVNGELVSNERLGQVVKWEKAQVAAYEFVAVQLRPGENTLLLKQVDHFGIERGQKQITIYAPGRSARVEILAPDEAVGDGASPLPVVLRILDSQGIPTQSQVIAALEVSGGKFDAQDIDPGSYGLQVLIDQGEALVDLIPPNTAGTQTITVTTDFGTFKKDIKFSPHLRPLIAVGVVEGAVNLGRRGKNISHLISKDELNAFEQTQEGVRGALYLKGKIKGDALLTVAYDSDKDTKERLFRDIRPDEFYPIYGDESIKEFDAQSASQLYVKVEKGSSYILYGDYQTSENYDGLKLGSYNRSVTGGKAHLEFAQTTVTAFAAQISHNQRVVELPARGISGPYDLNVSGKIVTNSEKVEIITRDRRQTGVILKTQTLTRFSDYRIRYSDNSIIFTRPISGFDDQLNPRSIRVTLELDSDGEKYWIYGGNIRGKLRDSTYAGASIARSQEPGNSLTLGSAYVEAQVGENGKVIAELAHSRSEKHGDGFAGRIGYEFHDENLTLNAKIAQAGEHFYSPNASLKEGQREASFDVTRRISEAFSITSEGRYSHERTTNEKRFSTSLRGNYALSREVTLHGGLRYSFERGNEKQYTTSLFGGVEWSPEFLPNVSTRLEYEQDLAALDHARLAVGADYTFEKGRVYAQHELISSLRGSFGIGPNRSKNTTAAGFEYKKSENVRTFAEIRRRPNDGSFASEVANGVRGQWDLTDDLSAEIRLERTLGLSGGGKERAAVATALRYIEPNDVWAGRLNLEWNKQEASQTWYASSGVVYNLDDTWSVLGQNRLSIVLHKAEDDELENRLRVGLAYRPTDHNLLNALGWYEWIYLDRHENTSTSTNLWALAANWQPVKEFTLTGRYAGKWASRQASVVSETTLLQQFSVRLAYDVTDKLDVGLTASTLLENSFQNPTYSFGLEAGYRVWENVWPTIGYNFIGYEEQHLGSGFASGPYVRVRAKLDEGLFQWLQ</sequence>
<keyword evidence="4" id="KW-1185">Reference proteome</keyword>
<evidence type="ECO:0000313" key="3">
    <source>
        <dbReference type="EMBL" id="SFU16702.1"/>
    </source>
</evidence>
<dbReference type="SUPFAM" id="SSF56935">
    <property type="entry name" value="Porins"/>
    <property type="match status" value="2"/>
</dbReference>
<accession>A0A1I7DYE8</accession>
<evidence type="ECO:0000256" key="1">
    <source>
        <dbReference type="SAM" id="SignalP"/>
    </source>
</evidence>
<evidence type="ECO:0000313" key="4">
    <source>
        <dbReference type="Proteomes" id="UP000183371"/>
    </source>
</evidence>